<sequence length="217" mass="25280">MDSSLLAQIIQDLDQHENSVRIKKLLFYVCKRVWQNDLTVIEQASWQDYIQELINKNPTVERLKRNVYGMAKTTNKPKQYILIADTLISYIEKLYSIDEVTQANIINSQAGSSNSCNLIKAYDPWQLKLVITAALNPLKAKIFIFHTLYEQFDFSERDWINLRAQQLDDLLQNLFDLYPTFSELKKKLEDTANIMEDLGGNVQIAQTISQAFRPYYT</sequence>
<dbReference type="RefSeq" id="WP_045054419.1">
    <property type="nucleotide sequence ID" value="NZ_CAWMDP010000041.1"/>
</dbReference>
<dbReference type="STRING" id="1618023.UH38_09515"/>
<accession>A0A0D8ZT58</accession>
<organism evidence="1 2">
    <name type="scientific">Aliterella atlantica CENA595</name>
    <dbReference type="NCBI Taxonomy" id="1618023"/>
    <lineage>
        <taxon>Bacteria</taxon>
        <taxon>Bacillati</taxon>
        <taxon>Cyanobacteriota</taxon>
        <taxon>Cyanophyceae</taxon>
        <taxon>Chroococcidiopsidales</taxon>
        <taxon>Aliterellaceae</taxon>
        <taxon>Aliterella</taxon>
    </lineage>
</organism>
<reference evidence="1 2" key="1">
    <citation type="submission" date="2015-02" db="EMBL/GenBank/DDBJ databases">
        <title>Draft genome of a novel marine cyanobacterium (Chroococcales) isolated from South Atlantic Ocean.</title>
        <authorList>
            <person name="Rigonato J."/>
            <person name="Alvarenga D.O."/>
            <person name="Branco L.H."/>
            <person name="Varani A.M."/>
            <person name="Brandini F.P."/>
            <person name="Fiore M.F."/>
        </authorList>
    </citation>
    <scope>NUCLEOTIDE SEQUENCE [LARGE SCALE GENOMIC DNA]</scope>
    <source>
        <strain evidence="1 2">CENA595</strain>
    </source>
</reference>
<evidence type="ECO:0000313" key="2">
    <source>
        <dbReference type="Proteomes" id="UP000032452"/>
    </source>
</evidence>
<gene>
    <name evidence="1" type="ORF">UH38_09515</name>
</gene>
<name>A0A0D8ZT58_9CYAN</name>
<comment type="caution">
    <text evidence="1">The sequence shown here is derived from an EMBL/GenBank/DDBJ whole genome shotgun (WGS) entry which is preliminary data.</text>
</comment>
<proteinExistence type="predicted"/>
<keyword evidence="2" id="KW-1185">Reference proteome</keyword>
<dbReference type="AlphaFoldDB" id="A0A0D8ZT58"/>
<dbReference type="Proteomes" id="UP000032452">
    <property type="component" value="Unassembled WGS sequence"/>
</dbReference>
<protein>
    <submittedName>
        <fullName evidence="1">Uncharacterized protein</fullName>
    </submittedName>
</protein>
<evidence type="ECO:0000313" key="1">
    <source>
        <dbReference type="EMBL" id="KJH71948.1"/>
    </source>
</evidence>
<dbReference type="OrthoDB" id="490422at2"/>
<dbReference type="EMBL" id="JYON01000008">
    <property type="protein sequence ID" value="KJH71948.1"/>
    <property type="molecule type" value="Genomic_DNA"/>
</dbReference>